<evidence type="ECO:0008006" key="12">
    <source>
        <dbReference type="Google" id="ProtNLM"/>
    </source>
</evidence>
<feature type="compositionally biased region" description="Pro residues" evidence="9">
    <location>
        <begin position="262"/>
        <end position="272"/>
    </location>
</feature>
<feature type="compositionally biased region" description="Basic and acidic residues" evidence="9">
    <location>
        <begin position="646"/>
        <end position="658"/>
    </location>
</feature>
<gene>
    <name evidence="11" type="ORF">Cvel_18238</name>
</gene>
<dbReference type="GO" id="GO:0016020">
    <property type="term" value="C:membrane"/>
    <property type="evidence" value="ECO:0007669"/>
    <property type="project" value="UniProtKB-SubCell"/>
</dbReference>
<evidence type="ECO:0000256" key="7">
    <source>
        <dbReference type="ARBA" id="ARBA00023065"/>
    </source>
</evidence>
<dbReference type="Gene3D" id="1.20.58.340">
    <property type="entry name" value="Magnesium transport protein CorA, transmembrane region"/>
    <property type="match status" value="1"/>
</dbReference>
<feature type="transmembrane region" description="Helical" evidence="10">
    <location>
        <begin position="980"/>
        <end position="1000"/>
    </location>
</feature>
<dbReference type="InterPro" id="IPR002523">
    <property type="entry name" value="MgTranspt_CorA/ZnTranspt_ZntB"/>
</dbReference>
<keyword evidence="6 10" id="KW-1133">Transmembrane helix</keyword>
<dbReference type="Pfam" id="PF01544">
    <property type="entry name" value="CorA"/>
    <property type="match status" value="1"/>
</dbReference>
<feature type="region of interest" description="Disordered" evidence="9">
    <location>
        <begin position="330"/>
        <end position="361"/>
    </location>
</feature>
<feature type="region of interest" description="Disordered" evidence="9">
    <location>
        <begin position="253"/>
        <end position="315"/>
    </location>
</feature>
<keyword evidence="4" id="KW-0460">Magnesium</keyword>
<feature type="compositionally biased region" description="Low complexity" evidence="9">
    <location>
        <begin position="797"/>
        <end position="806"/>
    </location>
</feature>
<dbReference type="InterPro" id="IPR039204">
    <property type="entry name" value="MRS2-like"/>
</dbReference>
<evidence type="ECO:0000256" key="8">
    <source>
        <dbReference type="ARBA" id="ARBA00023136"/>
    </source>
</evidence>
<keyword evidence="3 10" id="KW-0812">Transmembrane</keyword>
<name>A0A0G4FQA0_9ALVE</name>
<evidence type="ECO:0000256" key="4">
    <source>
        <dbReference type="ARBA" id="ARBA00022842"/>
    </source>
</evidence>
<evidence type="ECO:0000256" key="1">
    <source>
        <dbReference type="ARBA" id="ARBA00004141"/>
    </source>
</evidence>
<organism evidence="11">
    <name type="scientific">Chromera velia CCMP2878</name>
    <dbReference type="NCBI Taxonomy" id="1169474"/>
    <lineage>
        <taxon>Eukaryota</taxon>
        <taxon>Sar</taxon>
        <taxon>Alveolata</taxon>
        <taxon>Colpodellida</taxon>
        <taxon>Chromeraceae</taxon>
        <taxon>Chromera</taxon>
    </lineage>
</organism>
<comment type="subcellular location">
    <subcellularLocation>
        <location evidence="1">Membrane</location>
        <topology evidence="1">Multi-pass membrane protein</topology>
    </subcellularLocation>
</comment>
<feature type="compositionally biased region" description="Low complexity" evidence="9">
    <location>
        <begin position="169"/>
        <end position="183"/>
    </location>
</feature>
<evidence type="ECO:0000313" key="11">
    <source>
        <dbReference type="EMBL" id="CEM16610.1"/>
    </source>
</evidence>
<feature type="compositionally biased region" description="Low complexity" evidence="9">
    <location>
        <begin position="773"/>
        <end position="785"/>
    </location>
</feature>
<feature type="compositionally biased region" description="Basic residues" evidence="9">
    <location>
        <begin position="706"/>
        <end position="716"/>
    </location>
</feature>
<feature type="region of interest" description="Disordered" evidence="9">
    <location>
        <begin position="128"/>
        <end position="218"/>
    </location>
</feature>
<keyword evidence="8 10" id="KW-0472">Membrane</keyword>
<dbReference type="Gene3D" id="2.40.128.330">
    <property type="match status" value="1"/>
</dbReference>
<dbReference type="PANTHER" id="PTHR13890">
    <property type="entry name" value="RNA SPLICING PROTEIN MRS2, MITOCHONDRIAL"/>
    <property type="match status" value="1"/>
</dbReference>
<keyword evidence="2" id="KW-0813">Transport</keyword>
<dbReference type="VEuPathDB" id="CryptoDB:Cvel_18238"/>
<evidence type="ECO:0000256" key="2">
    <source>
        <dbReference type="ARBA" id="ARBA00022448"/>
    </source>
</evidence>
<dbReference type="GO" id="GO:0015095">
    <property type="term" value="F:magnesium ion transmembrane transporter activity"/>
    <property type="evidence" value="ECO:0007669"/>
    <property type="project" value="TreeGrafter"/>
</dbReference>
<accession>A0A0G4FQA0</accession>
<keyword evidence="7" id="KW-0406">Ion transport</keyword>
<feature type="region of interest" description="Disordered" evidence="9">
    <location>
        <begin position="627"/>
        <end position="836"/>
    </location>
</feature>
<dbReference type="AlphaFoldDB" id="A0A0G4FQA0"/>
<keyword evidence="5" id="KW-0809">Transit peptide</keyword>
<evidence type="ECO:0000256" key="3">
    <source>
        <dbReference type="ARBA" id="ARBA00022692"/>
    </source>
</evidence>
<evidence type="ECO:0000256" key="5">
    <source>
        <dbReference type="ARBA" id="ARBA00022946"/>
    </source>
</evidence>
<reference evidence="11" key="1">
    <citation type="submission" date="2014-11" db="EMBL/GenBank/DDBJ databases">
        <authorList>
            <person name="Otto D Thomas"/>
            <person name="Naeem Raeece"/>
        </authorList>
    </citation>
    <scope>NUCLEOTIDE SEQUENCE</scope>
</reference>
<feature type="compositionally biased region" description="Polar residues" evidence="9">
    <location>
        <begin position="128"/>
        <end position="141"/>
    </location>
</feature>
<sequence length="1009" mass="106495">MEILKHVREHTGFSADASFTLKYRDLLQVMGDVGGHYPSVEVRRNAVLIHLPPIRAVVLTDKVLLLPPSEDSLRDAVLAGLQNLEAGLDGAGGESRRATAMCRRRGNTEGGGTSIQGSSRFHRLTDLNHQQQSPSAGSMPQESPLVSPLLGTSQDPPQPSEGVGSFERTSSTSPAPFASSPLPVATTSATSLAGGEREKERDKLPPEPSPLSKGRLQPWHLLKITKKMKNFSQSSAGTAVTHAAAAGATGAGAVASGQGAKPSPPNASPPPQFLRSGSRTGTTGPGAFVPLLSKPASTSPDAAVPPPLTHAQSQPSTVTVVAAALCVGSAKRNPRAKSRPPQQQPHPQLTRGGSMSVHPGGTRELTQLKAEASPRNSISRYAQSVEEHELEMFLGGLDEKGKEERSIGAIDCPPDWTGAMQGSGEGEKGIRRSNTETRSVTTGYMTMTGLSGREFQLGGGLPVGLEGDAEGEGEGGAYDQNLEQYVQELRLPSQFFPVRTFVARCRRVCFQKAARPRGTTAFELRVLEAALVEVCAALKSVLEPITLSAEETVRRLASPLEGPSSGKGGSSGGFASTHNFKVVHWLRNKLNSAGHRVKSVCKPLRSLMADEERLEGLHRVIKEAGGRRSVLSEGGSEAPSDPCSSARRERERFRERKTGASSFFGGKSVHIPPSSSNLDLTAGVGASPSDYGGDSEEEGGVFKMSNRQRREARHHGGLGVNTDTEGIMTGGPGHFRGGGGDRSAKYEAPAQSRVSNRKRGTNRDASILFHTPSASASASCTTRSAGGRGGPERPSSRPRNSACSSSVRKGTGGGGEKEKAEGLALTGGIPMTPGRRSVAEGLGAAAGALDAGEGEGGGGEKERGDGAMELPLVGVGVHEGSVGDSSEWSDETEFSVEDTQILLECYVQEIENMMHTVSRLDEELDDVIQLMSLSLASVRNVVLKWDLGFTIVTGVVGFGSFIAGSFGMNIATGLENMMPLFWTVFIAMLVACVFVSFCIFRTLERRYQL</sequence>
<evidence type="ECO:0000256" key="9">
    <source>
        <dbReference type="SAM" id="MobiDB-lite"/>
    </source>
</evidence>
<dbReference type="PANTHER" id="PTHR13890:SF0">
    <property type="entry name" value="MAGNESIUM TRANSPORTER MRS2 HOMOLOG, MITOCHONDRIAL"/>
    <property type="match status" value="1"/>
</dbReference>
<proteinExistence type="predicted"/>
<feature type="compositionally biased region" description="Basic and acidic residues" evidence="9">
    <location>
        <begin position="195"/>
        <end position="205"/>
    </location>
</feature>
<evidence type="ECO:0000256" key="6">
    <source>
        <dbReference type="ARBA" id="ARBA00022989"/>
    </source>
</evidence>
<dbReference type="EMBL" id="CDMZ01000549">
    <property type="protein sequence ID" value="CEM16610.1"/>
    <property type="molecule type" value="Genomic_DNA"/>
</dbReference>
<feature type="region of interest" description="Disordered" evidence="9">
    <location>
        <begin position="407"/>
        <end position="433"/>
    </location>
</feature>
<feature type="compositionally biased region" description="Gly residues" evidence="9">
    <location>
        <begin position="728"/>
        <end position="741"/>
    </location>
</feature>
<protein>
    <recommendedName>
        <fullName evidence="12">Magnesium transporter</fullName>
    </recommendedName>
</protein>
<evidence type="ECO:0000256" key="10">
    <source>
        <dbReference type="SAM" id="Phobius"/>
    </source>
</evidence>